<dbReference type="AlphaFoldDB" id="A0A5C6NM59"/>
<dbReference type="InterPro" id="IPR031974">
    <property type="entry name" value="PDCD7"/>
</dbReference>
<dbReference type="EMBL" id="RHFK02000012">
    <property type="protein sequence ID" value="TWW67250.1"/>
    <property type="molecule type" value="Genomic_DNA"/>
</dbReference>
<evidence type="ECO:0000313" key="2">
    <source>
        <dbReference type="Proteomes" id="UP000324091"/>
    </source>
</evidence>
<protein>
    <submittedName>
        <fullName evidence="1">Programmed cell death protein 7 ES18</fullName>
    </submittedName>
</protein>
<dbReference type="PANTHER" id="PTHR48190:SF2">
    <property type="entry name" value="PROGRAMMED CELL DEATH PROTEIN 7"/>
    <property type="match status" value="1"/>
</dbReference>
<dbReference type="InterPro" id="IPR052831">
    <property type="entry name" value="Apoptosis_promoter"/>
</dbReference>
<dbReference type="PANTHER" id="PTHR48190">
    <property type="entry name" value="PROGRAMMED CELL DEATH PROTEIN 7"/>
    <property type="match status" value="1"/>
</dbReference>
<comment type="caution">
    <text evidence="1">The sequence shown here is derived from an EMBL/GenBank/DDBJ whole genome shotgun (WGS) entry which is preliminary data.</text>
</comment>
<dbReference type="GO" id="GO:0005689">
    <property type="term" value="C:U12-type spliceosomal complex"/>
    <property type="evidence" value="ECO:0007669"/>
    <property type="project" value="TreeGrafter"/>
</dbReference>
<reference evidence="1 2" key="1">
    <citation type="submission" date="2019-04" db="EMBL/GenBank/DDBJ databases">
        <title>Chromosome genome assembly for Takifugu flavidus.</title>
        <authorList>
            <person name="Xiao S."/>
        </authorList>
    </citation>
    <scope>NUCLEOTIDE SEQUENCE [LARGE SCALE GENOMIC DNA]</scope>
    <source>
        <strain evidence="1">HTHZ2018</strain>
        <tissue evidence="1">Muscle</tissue>
    </source>
</reference>
<accession>A0A5C6NM59</accession>
<name>A0A5C6NM59_9TELE</name>
<dbReference type="Proteomes" id="UP000324091">
    <property type="component" value="Chromosome 2"/>
</dbReference>
<keyword evidence="2" id="KW-1185">Reference proteome</keyword>
<organism evidence="1 2">
    <name type="scientific">Takifugu flavidus</name>
    <name type="common">sansaifugu</name>
    <dbReference type="NCBI Taxonomy" id="433684"/>
    <lineage>
        <taxon>Eukaryota</taxon>
        <taxon>Metazoa</taxon>
        <taxon>Chordata</taxon>
        <taxon>Craniata</taxon>
        <taxon>Vertebrata</taxon>
        <taxon>Euteleostomi</taxon>
        <taxon>Actinopterygii</taxon>
        <taxon>Neopterygii</taxon>
        <taxon>Teleostei</taxon>
        <taxon>Neoteleostei</taxon>
        <taxon>Acanthomorphata</taxon>
        <taxon>Eupercaria</taxon>
        <taxon>Tetraodontiformes</taxon>
        <taxon>Tetradontoidea</taxon>
        <taxon>Tetraodontidae</taxon>
        <taxon>Takifugu</taxon>
    </lineage>
</organism>
<proteinExistence type="predicted"/>
<evidence type="ECO:0000313" key="1">
    <source>
        <dbReference type="EMBL" id="TWW67250.1"/>
    </source>
</evidence>
<sequence>MDNRNPYDSVVNQHTFINHTGNVMIPSSAAYEATQSDGAALRTFCPDYECRPDGFVHDAAATSHSGWDFQGLYSSSQYFCQPIGHFSNAVPPALGNTNNDRDFYQTHNQQYRSTFQTSPCVPFSSPRQWVEDHEQSYGARVTAENDAAMQRKRDFRWVRCFSRNTEKPSHVPRKRKNSKSDFKPVLYTVAQLVTQLDAVCNTLRTNVSDGDLWTVSYNQALHIKKELEDKCAIIDCGDFKAWKRKLHRNAERRTRKQRHDAEKRRLEHISEKEAVIDAWRLRHIRGVEEKKKERELKLVADAILCEVRKKQADVKRMQDILRSLQRLHKLRKEAALRKGIVIERKCEEAFSCRLDQLNSVLKVRTSVYATEEKALKVMIEGEHEEEKRRDQEKQMKKKKEKLLLKKCMLDAVLFGAEFTSDAAPQPFIDYYNQAECSVGSLLQIRSEWDMFVVAADHPDGSSIPQNWIMPDQPSDEAWASSLHLADSE</sequence>
<gene>
    <name evidence="1" type="ORF">D4764_02G0002910</name>
</gene>
<dbReference type="Pfam" id="PF16021">
    <property type="entry name" value="PDCD7"/>
    <property type="match status" value="1"/>
</dbReference>